<feature type="compositionally biased region" description="Pro residues" evidence="1">
    <location>
        <begin position="200"/>
        <end position="212"/>
    </location>
</feature>
<dbReference type="EMBL" id="BNJQ01000021">
    <property type="protein sequence ID" value="GHP08502.1"/>
    <property type="molecule type" value="Genomic_DNA"/>
</dbReference>
<feature type="region of interest" description="Disordered" evidence="1">
    <location>
        <begin position="294"/>
        <end position="332"/>
    </location>
</feature>
<feature type="domain" description="Peptidoglycan binding-like" evidence="2">
    <location>
        <begin position="100"/>
        <end position="150"/>
    </location>
</feature>
<dbReference type="Pfam" id="PF01471">
    <property type="entry name" value="PG_binding_1"/>
    <property type="match status" value="1"/>
</dbReference>
<protein>
    <recommendedName>
        <fullName evidence="2">Peptidoglycan binding-like domain-containing protein</fullName>
    </recommendedName>
</protein>
<feature type="region of interest" description="Disordered" evidence="1">
    <location>
        <begin position="160"/>
        <end position="236"/>
    </location>
</feature>
<dbReference type="AlphaFoldDB" id="A0A830HNJ4"/>
<comment type="caution">
    <text evidence="3">The sequence shown here is derived from an EMBL/GenBank/DDBJ whole genome shotgun (WGS) entry which is preliminary data.</text>
</comment>
<dbReference type="InterPro" id="IPR036366">
    <property type="entry name" value="PGBDSf"/>
</dbReference>
<accession>A0A830HNJ4</accession>
<dbReference type="InterPro" id="IPR002477">
    <property type="entry name" value="Peptidoglycan-bd-like"/>
</dbReference>
<evidence type="ECO:0000313" key="3">
    <source>
        <dbReference type="EMBL" id="GHP08502.1"/>
    </source>
</evidence>
<evidence type="ECO:0000256" key="1">
    <source>
        <dbReference type="SAM" id="MobiDB-lite"/>
    </source>
</evidence>
<reference evidence="3" key="1">
    <citation type="submission" date="2020-10" db="EMBL/GenBank/DDBJ databases">
        <title>Unveiling of a novel bifunctional photoreceptor, Dualchrome1, isolated from a cosmopolitan green alga.</title>
        <authorList>
            <person name="Suzuki S."/>
            <person name="Kawachi M."/>
        </authorList>
    </citation>
    <scope>NUCLEOTIDE SEQUENCE</scope>
    <source>
        <strain evidence="3">NIES 2893</strain>
    </source>
</reference>
<organism evidence="3 4">
    <name type="scientific">Pycnococcus provasolii</name>
    <dbReference type="NCBI Taxonomy" id="41880"/>
    <lineage>
        <taxon>Eukaryota</taxon>
        <taxon>Viridiplantae</taxon>
        <taxon>Chlorophyta</taxon>
        <taxon>Pseudoscourfieldiophyceae</taxon>
        <taxon>Pseudoscourfieldiales</taxon>
        <taxon>Pycnococcaceae</taxon>
        <taxon>Pycnococcus</taxon>
    </lineage>
</organism>
<dbReference type="InterPro" id="IPR036365">
    <property type="entry name" value="PGBD-like_sf"/>
</dbReference>
<name>A0A830HNJ4_9CHLO</name>
<keyword evidence="4" id="KW-1185">Reference proteome</keyword>
<evidence type="ECO:0000313" key="4">
    <source>
        <dbReference type="Proteomes" id="UP000660262"/>
    </source>
</evidence>
<evidence type="ECO:0000259" key="2">
    <source>
        <dbReference type="Pfam" id="PF01471"/>
    </source>
</evidence>
<feature type="compositionally biased region" description="Low complexity" evidence="1">
    <location>
        <begin position="189"/>
        <end position="199"/>
    </location>
</feature>
<gene>
    <name evidence="3" type="ORF">PPROV_000724000</name>
</gene>
<proteinExistence type="predicted"/>
<dbReference type="SUPFAM" id="SSF47090">
    <property type="entry name" value="PGBD-like"/>
    <property type="match status" value="1"/>
</dbReference>
<sequence length="332" mass="35063">MSTHPYLRPLAGASRPRFSAPLLRRSRGVLAPSLLPQGQGRVGVANHPCGGADRRRRRNLQTLALLGIGGGGSKRSATSSNLAAKRLVKTDRVLMEGDYGTDVEDLQVVLTQAGYYTFAGGPTGYFGFVTKEAVEAWQADRGVPATGNFGVMSKEVLSRETRAAAKRKERRKEKKDEPAAPRSAPPVVEPEAPAVVAPVTPAPPVRAAPTPTPSAAVQQAKQYADMPDSYSSPSTTTSVATALGCVAVALLTAAGVNRALTGGGGAAASSMDLEPEDVEAELMEDRRRQVKRFTSMIDTDRNGGPAVPVSKRAKMEERKQGGPIRQKLPGVE</sequence>
<dbReference type="Proteomes" id="UP000660262">
    <property type="component" value="Unassembled WGS sequence"/>
</dbReference>
<dbReference type="OrthoDB" id="512457at2759"/>
<dbReference type="Gene3D" id="1.10.101.10">
    <property type="entry name" value="PGBD-like superfamily/PGBD"/>
    <property type="match status" value="1"/>
</dbReference>
<feature type="compositionally biased region" description="Basic residues" evidence="1">
    <location>
        <begin position="164"/>
        <end position="173"/>
    </location>
</feature>